<gene>
    <name evidence="2" type="ORF">PVAND_009457</name>
</gene>
<dbReference type="SUPFAM" id="SSF52047">
    <property type="entry name" value="RNI-like"/>
    <property type="match status" value="1"/>
</dbReference>
<proteinExistence type="predicted"/>
<accession>A0A9J6CCM9</accession>
<dbReference type="InterPro" id="IPR001810">
    <property type="entry name" value="F-box_dom"/>
</dbReference>
<dbReference type="Proteomes" id="UP001107558">
    <property type="component" value="Chromosome 1"/>
</dbReference>
<evidence type="ECO:0000259" key="1">
    <source>
        <dbReference type="PROSITE" id="PS50181"/>
    </source>
</evidence>
<sequence>MDMKDEQNTITTPQFDNLADECIFWKNSALKWKEKYENVKRLYAEALITRNSEPLKPLATPEKRKAKIARKTENKKNLDPFSPSVFSAEIQTAIIQHLDAKDFLKMTEVSRGWKNLLESNHILNDLDLNVNLTPKQRPPGQELLESMRHYKKLNISYTPYEQPICFDILKKFSRSLEYVVINERIVDFHSNMSIKFPKLHSLTFSSFIDNDMCKFLGRCEFSNLKVLHIRRRGANLELNIFLNEVESLTELYIAADSHFYRGLLTFMEDEEYSQSDVFLESLHIEIIDFHDDILPIEAFIHSEHSLRFLHFSGICKLVNVTQALHYFTQLKTLVLDFSTPDDDDLEMQDDDEDEDEDEIFGENADINDSLTKLVVYDIDILTMKNFKSLLFCTPHLVQLTIYSVVTRELIDFIVLSLSDLEILECCSVEVEAYEHYYQMRANNQNNSRNYNTNFEIKFN</sequence>
<organism evidence="2 3">
    <name type="scientific">Polypedilum vanderplanki</name>
    <name type="common">Sleeping chironomid midge</name>
    <dbReference type="NCBI Taxonomy" id="319348"/>
    <lineage>
        <taxon>Eukaryota</taxon>
        <taxon>Metazoa</taxon>
        <taxon>Ecdysozoa</taxon>
        <taxon>Arthropoda</taxon>
        <taxon>Hexapoda</taxon>
        <taxon>Insecta</taxon>
        <taxon>Pterygota</taxon>
        <taxon>Neoptera</taxon>
        <taxon>Endopterygota</taxon>
        <taxon>Diptera</taxon>
        <taxon>Nematocera</taxon>
        <taxon>Chironomoidea</taxon>
        <taxon>Chironomidae</taxon>
        <taxon>Chironominae</taxon>
        <taxon>Polypedilum</taxon>
        <taxon>Polypedilum</taxon>
    </lineage>
</organism>
<dbReference type="Gene3D" id="1.20.1280.50">
    <property type="match status" value="1"/>
</dbReference>
<protein>
    <recommendedName>
        <fullName evidence="1">F-box domain-containing protein</fullName>
    </recommendedName>
</protein>
<name>A0A9J6CCM9_POLVA</name>
<reference evidence="2" key="1">
    <citation type="submission" date="2021-03" db="EMBL/GenBank/DDBJ databases">
        <title>Chromosome level genome of the anhydrobiotic midge Polypedilum vanderplanki.</title>
        <authorList>
            <person name="Yoshida Y."/>
            <person name="Kikawada T."/>
            <person name="Gusev O."/>
        </authorList>
    </citation>
    <scope>NUCLEOTIDE SEQUENCE</scope>
    <source>
        <strain evidence="2">NIAS01</strain>
        <tissue evidence="2">Whole body or cell culture</tissue>
    </source>
</reference>
<comment type="caution">
    <text evidence="2">The sequence shown here is derived from an EMBL/GenBank/DDBJ whole genome shotgun (WGS) entry which is preliminary data.</text>
</comment>
<dbReference type="AlphaFoldDB" id="A0A9J6CCM9"/>
<dbReference type="EMBL" id="JADBJN010000001">
    <property type="protein sequence ID" value="KAG5679921.1"/>
    <property type="molecule type" value="Genomic_DNA"/>
</dbReference>
<dbReference type="InterPro" id="IPR032675">
    <property type="entry name" value="LRR_dom_sf"/>
</dbReference>
<evidence type="ECO:0000313" key="2">
    <source>
        <dbReference type="EMBL" id="KAG5679921.1"/>
    </source>
</evidence>
<dbReference type="Gene3D" id="3.80.10.10">
    <property type="entry name" value="Ribonuclease Inhibitor"/>
    <property type="match status" value="1"/>
</dbReference>
<keyword evidence="3" id="KW-1185">Reference proteome</keyword>
<feature type="domain" description="F-box" evidence="1">
    <location>
        <begin position="80"/>
        <end position="126"/>
    </location>
</feature>
<dbReference type="PROSITE" id="PS50181">
    <property type="entry name" value="FBOX"/>
    <property type="match status" value="1"/>
</dbReference>
<evidence type="ECO:0000313" key="3">
    <source>
        <dbReference type="Proteomes" id="UP001107558"/>
    </source>
</evidence>